<organism evidence="1 2">
    <name type="scientific">Diphasiastrum complanatum</name>
    <name type="common">Issler's clubmoss</name>
    <name type="synonym">Lycopodium complanatum</name>
    <dbReference type="NCBI Taxonomy" id="34168"/>
    <lineage>
        <taxon>Eukaryota</taxon>
        <taxon>Viridiplantae</taxon>
        <taxon>Streptophyta</taxon>
        <taxon>Embryophyta</taxon>
        <taxon>Tracheophyta</taxon>
        <taxon>Lycopodiopsida</taxon>
        <taxon>Lycopodiales</taxon>
        <taxon>Lycopodiaceae</taxon>
        <taxon>Lycopodioideae</taxon>
        <taxon>Diphasiastrum</taxon>
    </lineage>
</organism>
<evidence type="ECO:0000313" key="2">
    <source>
        <dbReference type="Proteomes" id="UP001162992"/>
    </source>
</evidence>
<name>A0ACC2ETM2_DIPCM</name>
<protein>
    <submittedName>
        <fullName evidence="1">Uncharacterized protein</fullName>
    </submittedName>
</protein>
<gene>
    <name evidence="1" type="ORF">O6H91_01G096100</name>
</gene>
<reference evidence="2" key="1">
    <citation type="journal article" date="2024" name="Proc. Natl. Acad. Sci. U.S.A.">
        <title>Extraordinary preservation of gene collinearity over three hundred million years revealed in homosporous lycophytes.</title>
        <authorList>
            <person name="Li C."/>
            <person name="Wickell D."/>
            <person name="Kuo L.Y."/>
            <person name="Chen X."/>
            <person name="Nie B."/>
            <person name="Liao X."/>
            <person name="Peng D."/>
            <person name="Ji J."/>
            <person name="Jenkins J."/>
            <person name="Williams M."/>
            <person name="Shu S."/>
            <person name="Plott C."/>
            <person name="Barry K."/>
            <person name="Rajasekar S."/>
            <person name="Grimwood J."/>
            <person name="Han X."/>
            <person name="Sun S."/>
            <person name="Hou Z."/>
            <person name="He W."/>
            <person name="Dai G."/>
            <person name="Sun C."/>
            <person name="Schmutz J."/>
            <person name="Leebens-Mack J.H."/>
            <person name="Li F.W."/>
            <person name="Wang L."/>
        </authorList>
    </citation>
    <scope>NUCLEOTIDE SEQUENCE [LARGE SCALE GENOMIC DNA]</scope>
    <source>
        <strain evidence="2">cv. PW_Plant_1</strain>
    </source>
</reference>
<proteinExistence type="predicted"/>
<accession>A0ACC2ETM2</accession>
<sequence>MDRLAFGVKMALSSSSSVEEETLGPQIKTEAELTLQYLLDKQLATSGRLEQVDFKEATEDFCDVGHSCAGVSTLAEFRKQRLEQKQELRISKRLLQSDMEIKEKRKRYGANPTFLQSLHLESKSISEFKKECIENSAQIMQQKMGRHAKELEASLLRGKGRLQAIAHLSDDGITCRKPLLGVVEQSELCKGTTPEERARANSGAVLRTVAEVFASPAPAVLDLHTYLEERRQETIKSDTDEQLMAEASTSKIGNAACIQNNLKISDTMELSQIPEKDICSNRLTVAEIKEWNGGMFSKYSPGIPSNVLYIKNLNPKVEEADLVALFIRYQRPGEHIIFRLMRNGKMKGQCFITFPDKERAGLALNLVNGYKLKERPMVIEFGRNCARVVLNDV</sequence>
<keyword evidence="2" id="KW-1185">Reference proteome</keyword>
<evidence type="ECO:0000313" key="1">
    <source>
        <dbReference type="EMBL" id="KAJ7569823.1"/>
    </source>
</evidence>
<comment type="caution">
    <text evidence="1">The sequence shown here is derived from an EMBL/GenBank/DDBJ whole genome shotgun (WGS) entry which is preliminary data.</text>
</comment>
<dbReference type="EMBL" id="CM055092">
    <property type="protein sequence ID" value="KAJ7569823.1"/>
    <property type="molecule type" value="Genomic_DNA"/>
</dbReference>
<dbReference type="Proteomes" id="UP001162992">
    <property type="component" value="Chromosome 1"/>
</dbReference>